<gene>
    <name evidence="2" type="ORF">E1292_41640</name>
</gene>
<sequence>MSNALWWLPTIRDQGRVHDASDPGLAVPVDPYDIARVAALALTHDGDAGNGYILNGPHPLTARDQVEILADVLGRDIEFDPVTPEQFAHRSIEYGSPEDMVQTVRSLNELRRTGRAAVVAWTSPTSPAPSHGPSASGARTTNMPSGRPGPFQVCSEEYRRDLPPDPYRSQARRSRRPGPCAGGTLIPGLASEEAECRV</sequence>
<keyword evidence="3" id="KW-1185">Reference proteome</keyword>
<name>A0A4R4UL32_9ACTN</name>
<dbReference type="RefSeq" id="WP_132604759.1">
    <property type="nucleotide sequence ID" value="NZ_SMKO01000196.1"/>
</dbReference>
<dbReference type="EMBL" id="SMKO01000196">
    <property type="protein sequence ID" value="TDC92481.1"/>
    <property type="molecule type" value="Genomic_DNA"/>
</dbReference>
<feature type="compositionally biased region" description="Low complexity" evidence="1">
    <location>
        <begin position="122"/>
        <end position="138"/>
    </location>
</feature>
<dbReference type="InterPro" id="IPR036291">
    <property type="entry name" value="NAD(P)-bd_dom_sf"/>
</dbReference>
<proteinExistence type="predicted"/>
<dbReference type="Gene3D" id="3.40.50.720">
    <property type="entry name" value="NAD(P)-binding Rossmann-like Domain"/>
    <property type="match status" value="1"/>
</dbReference>
<evidence type="ECO:0000313" key="2">
    <source>
        <dbReference type="EMBL" id="TDC92481.1"/>
    </source>
</evidence>
<dbReference type="SUPFAM" id="SSF51735">
    <property type="entry name" value="NAD(P)-binding Rossmann-fold domains"/>
    <property type="match status" value="1"/>
</dbReference>
<dbReference type="InterPro" id="IPR051604">
    <property type="entry name" value="Ergot_Alk_Oxidoreductase"/>
</dbReference>
<feature type="region of interest" description="Disordered" evidence="1">
    <location>
        <begin position="120"/>
        <end position="198"/>
    </location>
</feature>
<dbReference type="PANTHER" id="PTHR43162">
    <property type="match status" value="1"/>
</dbReference>
<dbReference type="Gene3D" id="3.90.25.10">
    <property type="entry name" value="UDP-galactose 4-epimerase, domain 1"/>
    <property type="match status" value="1"/>
</dbReference>
<accession>A0A4R4UL32</accession>
<dbReference type="PANTHER" id="PTHR43162:SF1">
    <property type="entry name" value="PRESTALK A DIFFERENTIATION PROTEIN A"/>
    <property type="match status" value="1"/>
</dbReference>
<evidence type="ECO:0000256" key="1">
    <source>
        <dbReference type="SAM" id="MobiDB-lite"/>
    </source>
</evidence>
<reference evidence="2 3" key="1">
    <citation type="submission" date="2019-03" db="EMBL/GenBank/DDBJ databases">
        <title>Draft genome sequences of novel Actinobacteria.</title>
        <authorList>
            <person name="Sahin N."/>
            <person name="Ay H."/>
            <person name="Saygin H."/>
        </authorList>
    </citation>
    <scope>NUCLEOTIDE SEQUENCE [LARGE SCALE GENOMIC DNA]</scope>
    <source>
        <strain evidence="2 3">KC310</strain>
    </source>
</reference>
<organism evidence="2 3">
    <name type="scientific">Nonomuraea deserti</name>
    <dbReference type="NCBI Taxonomy" id="1848322"/>
    <lineage>
        <taxon>Bacteria</taxon>
        <taxon>Bacillati</taxon>
        <taxon>Actinomycetota</taxon>
        <taxon>Actinomycetes</taxon>
        <taxon>Streptosporangiales</taxon>
        <taxon>Streptosporangiaceae</taxon>
        <taxon>Nonomuraea</taxon>
    </lineage>
</organism>
<protein>
    <submittedName>
        <fullName evidence="2">Uncharacterized protein</fullName>
    </submittedName>
</protein>
<dbReference type="Proteomes" id="UP000295258">
    <property type="component" value="Unassembled WGS sequence"/>
</dbReference>
<dbReference type="AlphaFoldDB" id="A0A4R4UL32"/>
<comment type="caution">
    <text evidence="2">The sequence shown here is derived from an EMBL/GenBank/DDBJ whole genome shotgun (WGS) entry which is preliminary data.</text>
</comment>
<evidence type="ECO:0000313" key="3">
    <source>
        <dbReference type="Proteomes" id="UP000295258"/>
    </source>
</evidence>